<protein>
    <submittedName>
        <fullName evidence="1">Uncharacterized protein</fullName>
    </submittedName>
</protein>
<sequence>MLTFTKVPKSYSNLTKIMVSQAVSDFLTDPDFGLELSSYAKRRLKLARFGNQKTTPISQIKRKYC</sequence>
<organism evidence="1 2">
    <name type="scientific">Candidatus Nomurabacteria bacterium RIFCSPHIGHO2_02_FULL_42_24</name>
    <dbReference type="NCBI Taxonomy" id="1801757"/>
    <lineage>
        <taxon>Bacteria</taxon>
        <taxon>Candidatus Nomuraibacteriota</taxon>
    </lineage>
</organism>
<accession>A0A1F6WI56</accession>
<gene>
    <name evidence="1" type="ORF">A3B93_02115</name>
</gene>
<evidence type="ECO:0000313" key="2">
    <source>
        <dbReference type="Proteomes" id="UP000179880"/>
    </source>
</evidence>
<comment type="caution">
    <text evidence="1">The sequence shown here is derived from an EMBL/GenBank/DDBJ whole genome shotgun (WGS) entry which is preliminary data.</text>
</comment>
<dbReference type="AlphaFoldDB" id="A0A1F6WI56"/>
<name>A0A1F6WI56_9BACT</name>
<reference evidence="1 2" key="1">
    <citation type="journal article" date="2016" name="Nat. Commun.">
        <title>Thousands of microbial genomes shed light on interconnected biogeochemical processes in an aquifer system.</title>
        <authorList>
            <person name="Anantharaman K."/>
            <person name="Brown C.T."/>
            <person name="Hug L.A."/>
            <person name="Sharon I."/>
            <person name="Castelle C.J."/>
            <person name="Probst A.J."/>
            <person name="Thomas B.C."/>
            <person name="Singh A."/>
            <person name="Wilkins M.J."/>
            <person name="Karaoz U."/>
            <person name="Brodie E.L."/>
            <person name="Williams K.H."/>
            <person name="Hubbard S.S."/>
            <person name="Banfield J.F."/>
        </authorList>
    </citation>
    <scope>NUCLEOTIDE SEQUENCE [LARGE SCALE GENOMIC DNA]</scope>
</reference>
<evidence type="ECO:0000313" key="1">
    <source>
        <dbReference type="EMBL" id="OGI81534.1"/>
    </source>
</evidence>
<proteinExistence type="predicted"/>
<dbReference type="EMBL" id="MFUH01000027">
    <property type="protein sequence ID" value="OGI81534.1"/>
    <property type="molecule type" value="Genomic_DNA"/>
</dbReference>
<dbReference type="Proteomes" id="UP000179880">
    <property type="component" value="Unassembled WGS sequence"/>
</dbReference>